<evidence type="ECO:0000313" key="2">
    <source>
        <dbReference type="EMBL" id="MED6223830.1"/>
    </source>
</evidence>
<reference evidence="2 3" key="1">
    <citation type="journal article" date="2023" name="Plants (Basel)">
        <title>Bridging the Gap: Combining Genomics and Transcriptomics Approaches to Understand Stylosanthes scabra, an Orphan Legume from the Brazilian Caatinga.</title>
        <authorList>
            <person name="Ferreira-Neto J.R.C."/>
            <person name="da Silva M.D."/>
            <person name="Binneck E."/>
            <person name="de Melo N.F."/>
            <person name="da Silva R.H."/>
            <person name="de Melo A.L.T.M."/>
            <person name="Pandolfi V."/>
            <person name="Bustamante F.O."/>
            <person name="Brasileiro-Vidal A.C."/>
            <person name="Benko-Iseppon A.M."/>
        </authorList>
    </citation>
    <scope>NUCLEOTIDE SEQUENCE [LARGE SCALE GENOMIC DNA]</scope>
    <source>
        <tissue evidence="2">Leaves</tissue>
    </source>
</reference>
<organism evidence="2 3">
    <name type="scientific">Stylosanthes scabra</name>
    <dbReference type="NCBI Taxonomy" id="79078"/>
    <lineage>
        <taxon>Eukaryota</taxon>
        <taxon>Viridiplantae</taxon>
        <taxon>Streptophyta</taxon>
        <taxon>Embryophyta</taxon>
        <taxon>Tracheophyta</taxon>
        <taxon>Spermatophyta</taxon>
        <taxon>Magnoliopsida</taxon>
        <taxon>eudicotyledons</taxon>
        <taxon>Gunneridae</taxon>
        <taxon>Pentapetalae</taxon>
        <taxon>rosids</taxon>
        <taxon>fabids</taxon>
        <taxon>Fabales</taxon>
        <taxon>Fabaceae</taxon>
        <taxon>Papilionoideae</taxon>
        <taxon>50 kb inversion clade</taxon>
        <taxon>dalbergioids sensu lato</taxon>
        <taxon>Dalbergieae</taxon>
        <taxon>Pterocarpus clade</taxon>
        <taxon>Stylosanthes</taxon>
    </lineage>
</organism>
<sequence length="115" mass="12591">MALAAPPPSYSPPPSISPPPLIAALQVQSATITYQHLLSISLSVPNVQTKSRASSSSRPERCRSQKSRTCTPPSRRRPLLLAVSSGRRSSSRVSIEEKKRVMIRVQSRIQESLSQ</sequence>
<comment type="caution">
    <text evidence="2">The sequence shown here is derived from an EMBL/GenBank/DDBJ whole genome shotgun (WGS) entry which is preliminary data.</text>
</comment>
<feature type="region of interest" description="Disordered" evidence="1">
    <location>
        <begin position="45"/>
        <end position="77"/>
    </location>
</feature>
<proteinExistence type="predicted"/>
<accession>A0ABU6ZPD0</accession>
<protein>
    <submittedName>
        <fullName evidence="2">Uncharacterized protein</fullName>
    </submittedName>
</protein>
<dbReference type="EMBL" id="JASCZI010272922">
    <property type="protein sequence ID" value="MED6223830.1"/>
    <property type="molecule type" value="Genomic_DNA"/>
</dbReference>
<evidence type="ECO:0000256" key="1">
    <source>
        <dbReference type="SAM" id="MobiDB-lite"/>
    </source>
</evidence>
<keyword evidence="3" id="KW-1185">Reference proteome</keyword>
<evidence type="ECO:0000313" key="3">
    <source>
        <dbReference type="Proteomes" id="UP001341840"/>
    </source>
</evidence>
<name>A0ABU6ZPD0_9FABA</name>
<feature type="compositionally biased region" description="Polar residues" evidence="1">
    <location>
        <begin position="45"/>
        <end position="57"/>
    </location>
</feature>
<dbReference type="Proteomes" id="UP001341840">
    <property type="component" value="Unassembled WGS sequence"/>
</dbReference>
<gene>
    <name evidence="2" type="ORF">PIB30_077921</name>
</gene>